<dbReference type="Pfam" id="PF00990">
    <property type="entry name" value="GGDEF"/>
    <property type="match status" value="1"/>
</dbReference>
<reference evidence="2 3" key="1">
    <citation type="submission" date="2017-08" db="EMBL/GenBank/DDBJ databases">
        <title>Infants hospitalized years apart are colonized by the same room-sourced microbial strains.</title>
        <authorList>
            <person name="Brooks B."/>
            <person name="Olm M.R."/>
            <person name="Firek B.A."/>
            <person name="Baker R."/>
            <person name="Thomas B.C."/>
            <person name="Morowitz M.J."/>
            <person name="Banfield J.F."/>
        </authorList>
    </citation>
    <scope>NUCLEOTIDE SEQUENCE [LARGE SCALE GENOMIC DNA]</scope>
    <source>
        <strain evidence="2">S2_005_001_R2_27</strain>
    </source>
</reference>
<evidence type="ECO:0000313" key="2">
    <source>
        <dbReference type="EMBL" id="PZQ82118.1"/>
    </source>
</evidence>
<name>A0A2W5QXT1_ANCNO</name>
<dbReference type="CDD" id="cd00130">
    <property type="entry name" value="PAS"/>
    <property type="match status" value="1"/>
</dbReference>
<dbReference type="CDD" id="cd01949">
    <property type="entry name" value="GGDEF"/>
    <property type="match status" value="1"/>
</dbReference>
<dbReference type="SMART" id="SM00267">
    <property type="entry name" value="GGDEF"/>
    <property type="match status" value="1"/>
</dbReference>
<dbReference type="InterPro" id="IPR000014">
    <property type="entry name" value="PAS"/>
</dbReference>
<dbReference type="InterPro" id="IPR035965">
    <property type="entry name" value="PAS-like_dom_sf"/>
</dbReference>
<evidence type="ECO:0000313" key="3">
    <source>
        <dbReference type="Proteomes" id="UP000248887"/>
    </source>
</evidence>
<dbReference type="Proteomes" id="UP000248887">
    <property type="component" value="Unassembled WGS sequence"/>
</dbReference>
<dbReference type="NCBIfam" id="TIGR00229">
    <property type="entry name" value="sensory_box"/>
    <property type="match status" value="1"/>
</dbReference>
<dbReference type="PANTHER" id="PTHR44757">
    <property type="entry name" value="DIGUANYLATE CYCLASE DGCP"/>
    <property type="match status" value="1"/>
</dbReference>
<dbReference type="SUPFAM" id="SSF55785">
    <property type="entry name" value="PYP-like sensor domain (PAS domain)"/>
    <property type="match status" value="1"/>
</dbReference>
<dbReference type="Gene3D" id="3.30.70.270">
    <property type="match status" value="1"/>
</dbReference>
<dbReference type="EMBL" id="QFQD01000035">
    <property type="protein sequence ID" value="PZQ82118.1"/>
    <property type="molecule type" value="Genomic_DNA"/>
</dbReference>
<dbReference type="PANTHER" id="PTHR44757:SF2">
    <property type="entry name" value="BIOFILM ARCHITECTURE MAINTENANCE PROTEIN MBAA"/>
    <property type="match status" value="1"/>
</dbReference>
<organism evidence="2 3">
    <name type="scientific">Ancylobacter novellus</name>
    <name type="common">Thiobacillus novellus</name>
    <dbReference type="NCBI Taxonomy" id="921"/>
    <lineage>
        <taxon>Bacteria</taxon>
        <taxon>Pseudomonadati</taxon>
        <taxon>Pseudomonadota</taxon>
        <taxon>Alphaproteobacteria</taxon>
        <taxon>Hyphomicrobiales</taxon>
        <taxon>Xanthobacteraceae</taxon>
        <taxon>Ancylobacter</taxon>
    </lineage>
</organism>
<dbReference type="AlphaFoldDB" id="A0A2W5QXT1"/>
<sequence length="322" mass="34964">MPPQDPSLPVEEHPELEPETLAALLLRMFEFSPVAMLISTTGPEAHRYLKANKAFLELSGFSWEEIAGQDMTAAGPAIDSPARNRRLRLLDEQGGYRLEEVEIKHASGRIVHTLVSSQRSMINGLTYDFDVLLDVSDLVALQKEREQQLASAARTDGLTGLPNRMAFDLKLAERLAAAGTDTRVALAFIDLNRFKPINDRYGHSIGDEVLRELAARLLQNCEQDEVAARIGGDEFAIILNLPAGETSSLAARLGGIAAAVFRPIAIAEGTLLQVGAAIGVGIQTRAHDREADLLQLADRQMYIAKATGEPVCIRMATTDEAG</sequence>
<proteinExistence type="predicted"/>
<dbReference type="PROSITE" id="PS50887">
    <property type="entry name" value="GGDEF"/>
    <property type="match status" value="1"/>
</dbReference>
<dbReference type="SUPFAM" id="SSF55073">
    <property type="entry name" value="Nucleotide cyclase"/>
    <property type="match status" value="1"/>
</dbReference>
<comment type="caution">
    <text evidence="2">The sequence shown here is derived from an EMBL/GenBank/DDBJ whole genome shotgun (WGS) entry which is preliminary data.</text>
</comment>
<dbReference type="InterPro" id="IPR052155">
    <property type="entry name" value="Biofilm_reg_signaling"/>
</dbReference>
<dbReference type="NCBIfam" id="TIGR00254">
    <property type="entry name" value="GGDEF"/>
    <property type="match status" value="1"/>
</dbReference>
<accession>A0A2W5QXT1</accession>
<gene>
    <name evidence="2" type="ORF">DI549_12165</name>
</gene>
<dbReference type="Gene3D" id="3.30.450.20">
    <property type="entry name" value="PAS domain"/>
    <property type="match status" value="1"/>
</dbReference>
<dbReference type="InterPro" id="IPR029787">
    <property type="entry name" value="Nucleotide_cyclase"/>
</dbReference>
<feature type="domain" description="GGDEF" evidence="1">
    <location>
        <begin position="182"/>
        <end position="317"/>
    </location>
</feature>
<dbReference type="InterPro" id="IPR000160">
    <property type="entry name" value="GGDEF_dom"/>
</dbReference>
<protein>
    <submittedName>
        <fullName evidence="2">Sensor domain-containing diguanylate cyclase</fullName>
    </submittedName>
</protein>
<dbReference type="Pfam" id="PF13188">
    <property type="entry name" value="PAS_8"/>
    <property type="match status" value="1"/>
</dbReference>
<dbReference type="InterPro" id="IPR043128">
    <property type="entry name" value="Rev_trsase/Diguanyl_cyclase"/>
</dbReference>
<evidence type="ECO:0000259" key="1">
    <source>
        <dbReference type="PROSITE" id="PS50887"/>
    </source>
</evidence>